<organism evidence="1 2">
    <name type="scientific">Sandaracinomonas limnophila</name>
    <dbReference type="NCBI Taxonomy" id="1862386"/>
    <lineage>
        <taxon>Bacteria</taxon>
        <taxon>Pseudomonadati</taxon>
        <taxon>Bacteroidota</taxon>
        <taxon>Cytophagia</taxon>
        <taxon>Cytophagales</taxon>
        <taxon>Flectobacillaceae</taxon>
        <taxon>Sandaracinomonas</taxon>
    </lineage>
</organism>
<dbReference type="InterPro" id="IPR035093">
    <property type="entry name" value="RelE/ParE_toxin_dom_sf"/>
</dbReference>
<evidence type="ECO:0000313" key="1">
    <source>
        <dbReference type="EMBL" id="RVU24254.1"/>
    </source>
</evidence>
<keyword evidence="2" id="KW-1185">Reference proteome</keyword>
<dbReference type="GO" id="GO:0006401">
    <property type="term" value="P:RNA catabolic process"/>
    <property type="evidence" value="ECO:0007669"/>
    <property type="project" value="InterPro"/>
</dbReference>
<dbReference type="GO" id="GO:0004519">
    <property type="term" value="F:endonuclease activity"/>
    <property type="evidence" value="ECO:0007669"/>
    <property type="project" value="InterPro"/>
</dbReference>
<dbReference type="EMBL" id="SACY01000004">
    <property type="protein sequence ID" value="RVU24254.1"/>
    <property type="molecule type" value="Genomic_DNA"/>
</dbReference>
<gene>
    <name evidence="1" type="ORF">EOJ36_10060</name>
</gene>
<proteinExistence type="predicted"/>
<dbReference type="AlphaFoldDB" id="A0A437PQ77"/>
<evidence type="ECO:0000313" key="2">
    <source>
        <dbReference type="Proteomes" id="UP000282832"/>
    </source>
</evidence>
<comment type="caution">
    <text evidence="1">The sequence shown here is derived from an EMBL/GenBank/DDBJ whole genome shotgun (WGS) entry which is preliminary data.</text>
</comment>
<name>A0A437PQ77_9BACT</name>
<dbReference type="Proteomes" id="UP000282832">
    <property type="component" value="Unassembled WGS sequence"/>
</dbReference>
<accession>A0A437PQ77</accession>
<reference evidence="1 2" key="1">
    <citation type="submission" date="2019-01" db="EMBL/GenBank/DDBJ databases">
        <authorList>
            <person name="Chen W.-M."/>
        </authorList>
    </citation>
    <scope>NUCLEOTIDE SEQUENCE [LARGE SCALE GENOMIC DNA]</scope>
    <source>
        <strain evidence="1 2">FSY-15</strain>
    </source>
</reference>
<dbReference type="OrthoDB" id="9801102at2"/>
<sequence>MNFSLQLTNHSMNGLLSRRINKKDRLIYKVDLIEKEVLIISVLGHYN</sequence>
<dbReference type="Gene3D" id="3.30.2310.20">
    <property type="entry name" value="RelE-like"/>
    <property type="match status" value="1"/>
</dbReference>
<protein>
    <submittedName>
        <fullName evidence="1">Uncharacterized protein</fullName>
    </submittedName>
</protein>